<proteinExistence type="predicted"/>
<dbReference type="VEuPathDB" id="VectorBase:SSCA006650"/>
<organism evidence="1 2">
    <name type="scientific">Sarcoptes scabiei</name>
    <name type="common">Itch mite</name>
    <name type="synonym">Acarus scabiei</name>
    <dbReference type="NCBI Taxonomy" id="52283"/>
    <lineage>
        <taxon>Eukaryota</taxon>
        <taxon>Metazoa</taxon>
        <taxon>Ecdysozoa</taxon>
        <taxon>Arthropoda</taxon>
        <taxon>Chelicerata</taxon>
        <taxon>Arachnida</taxon>
        <taxon>Acari</taxon>
        <taxon>Acariformes</taxon>
        <taxon>Sarcoptiformes</taxon>
        <taxon>Astigmata</taxon>
        <taxon>Psoroptidia</taxon>
        <taxon>Sarcoptoidea</taxon>
        <taxon>Sarcoptidae</taxon>
        <taxon>Sarcoptinae</taxon>
        <taxon>Sarcoptes</taxon>
    </lineage>
</organism>
<protein>
    <submittedName>
        <fullName evidence="1">Uncharacterized protein</fullName>
    </submittedName>
</protein>
<sequence length="85" mass="10375">MEEHIFDLKNENLSLKKQLNNMEELYKKKIQLREDEIESLKESILEVEKSNNEIRLKERDLFNTKRMQLEEIKSLKHQVSLELNF</sequence>
<dbReference type="AlphaFoldDB" id="A0A132AKB9"/>
<accession>A0A132AKB9</accession>
<comment type="caution">
    <text evidence="1">The sequence shown here is derived from an EMBL/GenBank/DDBJ whole genome shotgun (WGS) entry which is preliminary data.</text>
</comment>
<evidence type="ECO:0000313" key="1">
    <source>
        <dbReference type="EMBL" id="KPM11015.1"/>
    </source>
</evidence>
<dbReference type="EMBL" id="JXLN01016255">
    <property type="protein sequence ID" value="KPM11015.1"/>
    <property type="molecule type" value="Genomic_DNA"/>
</dbReference>
<gene>
    <name evidence="1" type="ORF">QR98_0095810</name>
</gene>
<evidence type="ECO:0000313" key="2">
    <source>
        <dbReference type="Proteomes" id="UP000616769"/>
    </source>
</evidence>
<name>A0A132AKB9_SARSC</name>
<dbReference type="Proteomes" id="UP000616769">
    <property type="component" value="Unassembled WGS sequence"/>
</dbReference>
<reference evidence="1 2" key="1">
    <citation type="journal article" date="2015" name="Parasit. Vectors">
        <title>Draft genome of the scabies mite.</title>
        <authorList>
            <person name="Rider S.D.Jr."/>
            <person name="Morgan M.S."/>
            <person name="Arlian L.G."/>
        </authorList>
    </citation>
    <scope>NUCLEOTIDE SEQUENCE [LARGE SCALE GENOMIC DNA]</scope>
    <source>
        <strain evidence="1">Arlian Lab</strain>
    </source>
</reference>